<dbReference type="GeneID" id="16073350"/>
<dbReference type="OrthoDB" id="188741at2759"/>
<dbReference type="FunCoup" id="F2UD27">
    <property type="interactions" value="95"/>
</dbReference>
<feature type="compositionally biased region" description="Acidic residues" evidence="2">
    <location>
        <begin position="40"/>
        <end position="62"/>
    </location>
</feature>
<dbReference type="GO" id="GO:0035082">
    <property type="term" value="P:axoneme assembly"/>
    <property type="evidence" value="ECO:0007669"/>
    <property type="project" value="InterPro"/>
</dbReference>
<dbReference type="eggNOG" id="ENOG502QQ91">
    <property type="taxonomic scope" value="Eukaryota"/>
</dbReference>
<feature type="compositionally biased region" description="Basic and acidic residues" evidence="2">
    <location>
        <begin position="153"/>
        <end position="172"/>
    </location>
</feature>
<dbReference type="Proteomes" id="UP000007799">
    <property type="component" value="Unassembled WGS sequence"/>
</dbReference>
<dbReference type="KEGG" id="sre:PTSG_05886"/>
<organism evidence="4">
    <name type="scientific">Salpingoeca rosetta (strain ATCC 50818 / BSB-021)</name>
    <dbReference type="NCBI Taxonomy" id="946362"/>
    <lineage>
        <taxon>Eukaryota</taxon>
        <taxon>Choanoflagellata</taxon>
        <taxon>Craspedida</taxon>
        <taxon>Salpingoecidae</taxon>
        <taxon>Salpingoeca</taxon>
    </lineage>
</organism>
<dbReference type="InterPro" id="IPR037386">
    <property type="entry name" value="CCDC40"/>
</dbReference>
<feature type="compositionally biased region" description="Basic and acidic residues" evidence="2">
    <location>
        <begin position="206"/>
        <end position="222"/>
    </location>
</feature>
<dbReference type="PANTHER" id="PTHR16275:SF8">
    <property type="entry name" value="COILED-COIL DOMAIN-CONTAINING PROTEIN 40"/>
    <property type="match status" value="1"/>
</dbReference>
<evidence type="ECO:0008006" key="5">
    <source>
        <dbReference type="Google" id="ProtNLM"/>
    </source>
</evidence>
<dbReference type="PANTHER" id="PTHR16275">
    <property type="entry name" value="COILED-COIL DOMAIN-CONTAINING PROTEIN 40"/>
    <property type="match status" value="1"/>
</dbReference>
<feature type="compositionally biased region" description="Basic and acidic residues" evidence="2">
    <location>
        <begin position="91"/>
        <end position="106"/>
    </location>
</feature>
<keyword evidence="4" id="KW-1185">Reference proteome</keyword>
<proteinExistence type="predicted"/>
<dbReference type="AlphaFoldDB" id="F2UD27"/>
<feature type="compositionally biased region" description="Polar residues" evidence="2">
    <location>
        <begin position="947"/>
        <end position="963"/>
    </location>
</feature>
<gene>
    <name evidence="3" type="ORF">PTSG_05886</name>
</gene>
<feature type="region of interest" description="Disordered" evidence="2">
    <location>
        <begin position="86"/>
        <end position="106"/>
    </location>
</feature>
<dbReference type="Pfam" id="PF08647">
    <property type="entry name" value="BRE1"/>
    <property type="match status" value="1"/>
</dbReference>
<reference evidence="3" key="1">
    <citation type="submission" date="2009-08" db="EMBL/GenBank/DDBJ databases">
        <title>Annotation of Salpingoeca rosetta.</title>
        <authorList>
            <consortium name="The Broad Institute Genome Sequencing Platform"/>
            <person name="Russ C."/>
            <person name="Cuomo C."/>
            <person name="Burger G."/>
            <person name="Gray M.W."/>
            <person name="Holland P.W.H."/>
            <person name="King N."/>
            <person name="Lang F.B.F."/>
            <person name="Roger A.J."/>
            <person name="Ruiz-Trillo I."/>
            <person name="Young S.K."/>
            <person name="Zeng Q."/>
            <person name="Gargeya S."/>
            <person name="Alvarado L."/>
            <person name="Berlin A."/>
            <person name="Chapman S.B."/>
            <person name="Chen Z."/>
            <person name="Freedman E."/>
            <person name="Gellesch M."/>
            <person name="Goldberg J."/>
            <person name="Griggs A."/>
            <person name="Gujja S."/>
            <person name="Heilman E."/>
            <person name="Heiman D."/>
            <person name="Howarth C."/>
            <person name="Mehta T."/>
            <person name="Neiman D."/>
            <person name="Pearson M."/>
            <person name="Roberts A."/>
            <person name="Saif S."/>
            <person name="Shea T."/>
            <person name="Shenoy N."/>
            <person name="Sisk P."/>
            <person name="Stolte C."/>
            <person name="Sykes S."/>
            <person name="White J."/>
            <person name="Yandava C."/>
            <person name="Haas B."/>
            <person name="Nusbaum C."/>
            <person name="Birren B."/>
        </authorList>
    </citation>
    <scope>NUCLEOTIDE SEQUENCE [LARGE SCALE GENOMIC DNA]</scope>
    <source>
        <strain evidence="3">ATCC 50818</strain>
    </source>
</reference>
<feature type="coiled-coil region" evidence="1">
    <location>
        <begin position="322"/>
        <end position="753"/>
    </location>
</feature>
<keyword evidence="1" id="KW-0175">Coiled coil</keyword>
<dbReference type="STRING" id="946362.F2UD27"/>
<evidence type="ECO:0000313" key="4">
    <source>
        <dbReference type="Proteomes" id="UP000007799"/>
    </source>
</evidence>
<feature type="compositionally biased region" description="Acidic residues" evidence="2">
    <location>
        <begin position="935"/>
        <end position="944"/>
    </location>
</feature>
<evidence type="ECO:0000256" key="2">
    <source>
        <dbReference type="SAM" id="MobiDB-lite"/>
    </source>
</evidence>
<feature type="region of interest" description="Disordered" evidence="2">
    <location>
        <begin position="199"/>
        <end position="222"/>
    </location>
</feature>
<dbReference type="OMA" id="RMQRIQK"/>
<feature type="region of interest" description="Disordered" evidence="2">
    <location>
        <begin position="1"/>
        <end position="68"/>
    </location>
</feature>
<sequence>MADVARPHRPNNDPYVGDDEDLHSDEYTGGGDNAGSGEDPYADAYDEGDDYDDDEDFDDDDLPPDHPALQRVQEALRRQLTSRLQEVTEELQEKSQKLKTSKTEREEVGVQLYSVQQQLAKLQAELEKTQDECNRLLQDREQEEMLLSQVKAKHAEHEQALKEQSKEGDAIQREYDELSRKVLLFEKHAEELEAKVKGAKRAAGKATKEQTKMEEEKQKQDEYVDRLRERVKDLERDITLARKQIEAQKEETEEARGNLREAQMEIDEIALRKREVQQLWQHSITGLGKRNEALSAMQKAVREQQQEVFARQRELEGVDRNIKAEQETNEGFSLQLSRLETEVQSVNKKIDAIVAQQDEVKAEYSMVNKALQDTERQLERAQQDANIRAGEVRMARDKQDRLAKQKVALEEELVALMQQKLTVDNASKGAAKSIKQVRDAIEQQEMLLTDIENEAAKNDVRASDYEARIEALNKDRKDLQAHAQELDQQIREYEAQSKQQFVAIERKQAQIDTMNKKLGALRERLAAEGAGNEDMSPAEITIANLRKDIVSVSKDNGELQDRWLSKQSELVSIERQAEDQRNAIDALRTKRIVLQEQQFRLEQELNSQQKEIATQEKQFKALQQELVKLNTLIARNRGVQEDLQSTNVLMQNEFTRQLKAEERETVQLQTQIEDLHGERERLLNAVIEAERQLLLWEKKIQLVKETKAEIKSNEGKEELDSMRSEIHRMNLKLQSILREKEELITEMERCVDRRGNIGAKARLQAKKGTNHTQSIRKEVMDLKKRVKTALSDIRLCEEEIDLKQQRQDEVHHALRERQERFRALRQHLDELASMKRQKMRQRMHNLEDVVDAQAALKHYQAVTKGSLKLRFKDASSYERSIDKQMTTLQHLGAIIDYLVREYPDLEESFASVRDTLGFKLSKFRRATADMRGADGGDDDIEEDATSMADTTITTSAGSRRSNR</sequence>
<dbReference type="RefSeq" id="XP_004992779.1">
    <property type="nucleotide sequence ID" value="XM_004992722.1"/>
</dbReference>
<dbReference type="EMBL" id="GL832969">
    <property type="protein sequence ID" value="EGD74522.1"/>
    <property type="molecule type" value="Genomic_DNA"/>
</dbReference>
<name>F2UD27_SALR5</name>
<accession>F2UD27</accession>
<evidence type="ECO:0000256" key="1">
    <source>
        <dbReference type="SAM" id="Coils"/>
    </source>
</evidence>
<protein>
    <recommendedName>
        <fullName evidence="5">Coiled-coil domain-containing protein 40</fullName>
    </recommendedName>
</protein>
<feature type="region of interest" description="Disordered" evidence="2">
    <location>
        <begin position="931"/>
        <end position="963"/>
    </location>
</feature>
<dbReference type="GO" id="GO:0005737">
    <property type="term" value="C:cytoplasm"/>
    <property type="evidence" value="ECO:0007669"/>
    <property type="project" value="TreeGrafter"/>
</dbReference>
<dbReference type="InParanoid" id="F2UD27"/>
<feature type="region of interest" description="Disordered" evidence="2">
    <location>
        <begin position="148"/>
        <end position="172"/>
    </location>
</feature>
<evidence type="ECO:0000313" key="3">
    <source>
        <dbReference type="EMBL" id="EGD74522.1"/>
    </source>
</evidence>